<comment type="cofactor">
    <cofactor evidence="1">
        <name>Mg(2+)</name>
        <dbReference type="ChEBI" id="CHEBI:18420"/>
    </cofactor>
    <text evidence="1">Binds 2 magnesium ions per subunit.</text>
</comment>
<dbReference type="EMBL" id="CCKQ01015403">
    <property type="protein sequence ID" value="CDW87214.1"/>
    <property type="molecule type" value="Genomic_DNA"/>
</dbReference>
<feature type="compositionally biased region" description="Polar residues" evidence="2">
    <location>
        <begin position="1"/>
        <end position="18"/>
    </location>
</feature>
<keyword evidence="4" id="KW-1185">Reference proteome</keyword>
<organism evidence="3 4">
    <name type="scientific">Stylonychia lemnae</name>
    <name type="common">Ciliate</name>
    <dbReference type="NCBI Taxonomy" id="5949"/>
    <lineage>
        <taxon>Eukaryota</taxon>
        <taxon>Sar</taxon>
        <taxon>Alveolata</taxon>
        <taxon>Ciliophora</taxon>
        <taxon>Intramacronucleata</taxon>
        <taxon>Spirotrichea</taxon>
        <taxon>Stichotrichia</taxon>
        <taxon>Sporadotrichida</taxon>
        <taxon>Oxytrichidae</taxon>
        <taxon>Stylonychinae</taxon>
        <taxon>Stylonychia</taxon>
    </lineage>
</organism>
<evidence type="ECO:0000313" key="4">
    <source>
        <dbReference type="Proteomes" id="UP000039865"/>
    </source>
</evidence>
<evidence type="ECO:0000256" key="1">
    <source>
        <dbReference type="PIRSR" id="PIRSR605502-1"/>
    </source>
</evidence>
<dbReference type="AlphaFoldDB" id="A0A078AYH2"/>
<dbReference type="Proteomes" id="UP000039865">
    <property type="component" value="Unassembled WGS sequence"/>
</dbReference>
<dbReference type="Gene3D" id="1.10.4080.10">
    <property type="entry name" value="ADP-ribosylation/Crystallin J1"/>
    <property type="match status" value="1"/>
</dbReference>
<feature type="binding site" evidence="1">
    <location>
        <position position="293"/>
    </location>
    <ligand>
        <name>Mg(2+)</name>
        <dbReference type="ChEBI" id="CHEBI:18420"/>
        <label>1</label>
    </ligand>
</feature>
<dbReference type="PANTHER" id="PTHR16222:SF35">
    <property type="entry name" value="ADP-RIBOSYLGLYCOHYDROLASE"/>
    <property type="match status" value="1"/>
</dbReference>
<evidence type="ECO:0000256" key="2">
    <source>
        <dbReference type="SAM" id="MobiDB-lite"/>
    </source>
</evidence>
<dbReference type="InterPro" id="IPR036705">
    <property type="entry name" value="Ribosyl_crysJ1_sf"/>
</dbReference>
<dbReference type="PANTHER" id="PTHR16222">
    <property type="entry name" value="ADP-RIBOSYLGLYCOHYDROLASE"/>
    <property type="match status" value="1"/>
</dbReference>
<accession>A0A078AYH2</accession>
<name>A0A078AYH2_STYLE</name>
<evidence type="ECO:0008006" key="5">
    <source>
        <dbReference type="Google" id="ProtNLM"/>
    </source>
</evidence>
<feature type="binding site" evidence="1">
    <location>
        <position position="90"/>
    </location>
    <ligand>
        <name>Mg(2+)</name>
        <dbReference type="ChEBI" id="CHEBI:18420"/>
        <label>1</label>
    </ligand>
</feature>
<feature type="region of interest" description="Disordered" evidence="2">
    <location>
        <begin position="1"/>
        <end position="26"/>
    </location>
</feature>
<feature type="binding site" evidence="1">
    <location>
        <position position="290"/>
    </location>
    <ligand>
        <name>Mg(2+)</name>
        <dbReference type="ChEBI" id="CHEBI:18420"/>
        <label>1</label>
    </ligand>
</feature>
<proteinExistence type="predicted"/>
<sequence length="398" mass="45078">MDSSLQTFSSVQEESSQLSDDRSDGYDIDLQYDKQDQVSGEGSIMGAFIGDAAGAHVEYLYKVTDNLLEESMNLVGGGAHNLAPGQITEDSEMALSIFQSLLKSQGFLDLDELASHNLDWIKTNPFDLGFTTKTALTPLLCNARGIFEQVKKLNSCSQSNGCLKRITPFAVWGSQLSNDDLYKAVYLQTYMTHCHQIAIDSTYIYCYTIKLILNGNLDRKSIFDLAREEALNRNWFQICEWLDEALNFNLPCTTKNEGWLKIAFIHAFHYLISGSSYQQAIRQMIRKGGDTDTNAAIVGGLVGAFYEVQELDQSMVNKVMNLRFLEEMPNESYPYKRKQGVKRPDFMVAGLVFTQTNLYKFFRHIPTELKVIFLGKIYQNEQIDELIKKYPLSNSESS</sequence>
<evidence type="ECO:0000313" key="3">
    <source>
        <dbReference type="EMBL" id="CDW87214.1"/>
    </source>
</evidence>
<dbReference type="SUPFAM" id="SSF101478">
    <property type="entry name" value="ADP-ribosylglycohydrolase"/>
    <property type="match status" value="1"/>
</dbReference>
<keyword evidence="1" id="KW-0479">Metal-binding</keyword>
<gene>
    <name evidence="3" type="primary">Contig14502.g15450</name>
    <name evidence="3" type="ORF">STYLEM_16317</name>
</gene>
<protein>
    <recommendedName>
        <fullName evidence="5">ADP-ribosylglycohydrolase</fullName>
    </recommendedName>
</protein>
<dbReference type="GO" id="GO:0046872">
    <property type="term" value="F:metal ion binding"/>
    <property type="evidence" value="ECO:0007669"/>
    <property type="project" value="UniProtKB-KW"/>
</dbReference>
<feature type="binding site" evidence="1">
    <location>
        <position position="292"/>
    </location>
    <ligand>
        <name>Mg(2+)</name>
        <dbReference type="ChEBI" id="CHEBI:18420"/>
        <label>1</label>
    </ligand>
</feature>
<dbReference type="InterPro" id="IPR050792">
    <property type="entry name" value="ADP-ribosylglycohydrolase"/>
</dbReference>
<keyword evidence="1" id="KW-0460">Magnesium</keyword>
<reference evidence="3 4" key="1">
    <citation type="submission" date="2014-06" db="EMBL/GenBank/DDBJ databases">
        <authorList>
            <person name="Swart Estienne"/>
        </authorList>
    </citation>
    <scope>NUCLEOTIDE SEQUENCE [LARGE SCALE GENOMIC DNA]</scope>
    <source>
        <strain evidence="3 4">130c</strain>
    </source>
</reference>
<dbReference type="OrthoDB" id="312812at2759"/>
<dbReference type="InParanoid" id="A0A078AYH2"/>
<feature type="binding site" evidence="1">
    <location>
        <position position="88"/>
    </location>
    <ligand>
        <name>Mg(2+)</name>
        <dbReference type="ChEBI" id="CHEBI:18420"/>
        <label>1</label>
    </ligand>
</feature>
<dbReference type="Pfam" id="PF03747">
    <property type="entry name" value="ADP_ribosyl_GH"/>
    <property type="match status" value="1"/>
</dbReference>
<dbReference type="InterPro" id="IPR005502">
    <property type="entry name" value="Ribosyl_crysJ1"/>
</dbReference>